<name>A0A2M9A9T2_9BACT</name>
<dbReference type="Pfam" id="PF01713">
    <property type="entry name" value="Smr"/>
    <property type="match status" value="1"/>
</dbReference>
<dbReference type="RefSeq" id="WP_100426333.1">
    <property type="nucleotide sequence ID" value="NZ_JAQXKX010000012.1"/>
</dbReference>
<dbReference type="SUPFAM" id="SSF160443">
    <property type="entry name" value="SMR domain-like"/>
    <property type="match status" value="1"/>
</dbReference>
<accession>A0A2M9A9T2</accession>
<proteinExistence type="predicted"/>
<evidence type="ECO:0000259" key="1">
    <source>
        <dbReference type="Pfam" id="PF01713"/>
    </source>
</evidence>
<dbReference type="Gene3D" id="3.30.1370.110">
    <property type="match status" value="1"/>
</dbReference>
<dbReference type="InterPro" id="IPR002625">
    <property type="entry name" value="Smr_dom"/>
</dbReference>
<keyword evidence="3" id="KW-1185">Reference proteome</keyword>
<feature type="domain" description="Smr" evidence="1">
    <location>
        <begin position="64"/>
        <end position="134"/>
    </location>
</feature>
<dbReference type="OrthoDB" id="9808881at2"/>
<evidence type="ECO:0000313" key="2">
    <source>
        <dbReference type="EMBL" id="PJJ42475.1"/>
    </source>
</evidence>
<comment type="caution">
    <text evidence="2">The sequence shown here is derived from an EMBL/GenBank/DDBJ whole genome shotgun (WGS) entry which is preliminary data.</text>
</comment>
<gene>
    <name evidence="2" type="ORF">BGX16_2506</name>
</gene>
<protein>
    <submittedName>
        <fullName evidence="2">Smr domain-containing protein</fullName>
    </submittedName>
</protein>
<reference evidence="2 3" key="1">
    <citation type="submission" date="2017-11" db="EMBL/GenBank/DDBJ databases">
        <title>Animal gut microbial communities from fecal samples from Wisconsin, USA.</title>
        <authorList>
            <person name="Neumann A."/>
        </authorList>
    </citation>
    <scope>NUCLEOTIDE SEQUENCE [LARGE SCALE GENOMIC DNA]</scope>
    <source>
        <strain evidence="2 3">UWS3</strain>
    </source>
</reference>
<dbReference type="InterPro" id="IPR036063">
    <property type="entry name" value="Smr_dom_sf"/>
</dbReference>
<dbReference type="AlphaFoldDB" id="A0A2M9A9T2"/>
<dbReference type="EMBL" id="PGEX01000001">
    <property type="protein sequence ID" value="PJJ42475.1"/>
    <property type="molecule type" value="Genomic_DNA"/>
</dbReference>
<dbReference type="Proteomes" id="UP000231134">
    <property type="component" value="Unassembled WGS sequence"/>
</dbReference>
<organism evidence="2 3">
    <name type="scientific">Hallerella succinigenes</name>
    <dbReference type="NCBI Taxonomy" id="1896222"/>
    <lineage>
        <taxon>Bacteria</taxon>
        <taxon>Pseudomonadati</taxon>
        <taxon>Fibrobacterota</taxon>
        <taxon>Fibrobacteria</taxon>
        <taxon>Fibrobacterales</taxon>
        <taxon>Fibrobacteraceae</taxon>
        <taxon>Hallerella</taxon>
    </lineage>
</organism>
<sequence>MSDELTEIEKLQLEWMNHNPMHDKDGVIEAAKAEEERQRAQVKKFKKPRKNPAAWNFPEPEEEIDLHGYVADEAAAAVENLMEGMKRAGLSVLRIIHGGGNPEYGNVKHIIDKKVATVWRHKVVFYKTEPNNSGSSIMKIGENNTFNVIPRDRRRK</sequence>
<evidence type="ECO:0000313" key="3">
    <source>
        <dbReference type="Proteomes" id="UP000231134"/>
    </source>
</evidence>